<dbReference type="Proteomes" id="UP000801492">
    <property type="component" value="Unassembled WGS sequence"/>
</dbReference>
<dbReference type="PROSITE" id="PS50850">
    <property type="entry name" value="MFS"/>
    <property type="match status" value="1"/>
</dbReference>
<keyword evidence="2" id="KW-0812">Transmembrane</keyword>
<feature type="domain" description="Major facilitator superfamily (MFS) profile" evidence="5">
    <location>
        <begin position="1"/>
        <end position="138"/>
    </location>
</feature>
<dbReference type="AlphaFoldDB" id="A0A8K0DD08"/>
<evidence type="ECO:0000256" key="2">
    <source>
        <dbReference type="ARBA" id="ARBA00022692"/>
    </source>
</evidence>
<accession>A0A8K0DD08</accession>
<dbReference type="GO" id="GO:0022857">
    <property type="term" value="F:transmembrane transporter activity"/>
    <property type="evidence" value="ECO:0007669"/>
    <property type="project" value="InterPro"/>
</dbReference>
<proteinExistence type="predicted"/>
<dbReference type="PANTHER" id="PTHR48021:SF7">
    <property type="entry name" value="RH09188P"/>
    <property type="match status" value="1"/>
</dbReference>
<name>A0A8K0DD08_IGNLU</name>
<keyword evidence="4" id="KW-0472">Membrane</keyword>
<dbReference type="GO" id="GO:0016020">
    <property type="term" value="C:membrane"/>
    <property type="evidence" value="ECO:0007669"/>
    <property type="project" value="UniProtKB-SubCell"/>
</dbReference>
<keyword evidence="7" id="KW-1185">Reference proteome</keyword>
<organism evidence="6 7">
    <name type="scientific">Ignelater luminosus</name>
    <name type="common">Cucubano</name>
    <name type="synonym">Pyrophorus luminosus</name>
    <dbReference type="NCBI Taxonomy" id="2038154"/>
    <lineage>
        <taxon>Eukaryota</taxon>
        <taxon>Metazoa</taxon>
        <taxon>Ecdysozoa</taxon>
        <taxon>Arthropoda</taxon>
        <taxon>Hexapoda</taxon>
        <taxon>Insecta</taxon>
        <taxon>Pterygota</taxon>
        <taxon>Neoptera</taxon>
        <taxon>Endopterygota</taxon>
        <taxon>Coleoptera</taxon>
        <taxon>Polyphaga</taxon>
        <taxon>Elateriformia</taxon>
        <taxon>Elateroidea</taxon>
        <taxon>Elateridae</taxon>
        <taxon>Agrypninae</taxon>
        <taxon>Pyrophorini</taxon>
        <taxon>Ignelater</taxon>
    </lineage>
</organism>
<dbReference type="InterPro" id="IPR005829">
    <property type="entry name" value="Sugar_transporter_CS"/>
</dbReference>
<evidence type="ECO:0000256" key="1">
    <source>
        <dbReference type="ARBA" id="ARBA00004141"/>
    </source>
</evidence>
<evidence type="ECO:0000259" key="5">
    <source>
        <dbReference type="PROSITE" id="PS50850"/>
    </source>
</evidence>
<dbReference type="Pfam" id="PF07690">
    <property type="entry name" value="MFS_1"/>
    <property type="match status" value="1"/>
</dbReference>
<reference evidence="6" key="1">
    <citation type="submission" date="2019-08" db="EMBL/GenBank/DDBJ databases">
        <title>The genome of the North American firefly Photinus pyralis.</title>
        <authorList>
            <consortium name="Photinus pyralis genome working group"/>
            <person name="Fallon T.R."/>
            <person name="Sander Lower S.E."/>
            <person name="Weng J.-K."/>
        </authorList>
    </citation>
    <scope>NUCLEOTIDE SEQUENCE</scope>
    <source>
        <strain evidence="6">TRF0915ILg1</strain>
        <tissue evidence="6">Whole body</tissue>
    </source>
</reference>
<dbReference type="SUPFAM" id="SSF103473">
    <property type="entry name" value="MFS general substrate transporter"/>
    <property type="match status" value="1"/>
</dbReference>
<dbReference type="PROSITE" id="PS00216">
    <property type="entry name" value="SUGAR_TRANSPORT_1"/>
    <property type="match status" value="1"/>
</dbReference>
<dbReference type="PANTHER" id="PTHR48021">
    <property type="match status" value="1"/>
</dbReference>
<gene>
    <name evidence="6" type="ORF">ILUMI_04218</name>
</gene>
<comment type="caution">
    <text evidence="6">The sequence shown here is derived from an EMBL/GenBank/DDBJ whole genome shotgun (WGS) entry which is preliminary data.</text>
</comment>
<keyword evidence="3" id="KW-1133">Transmembrane helix</keyword>
<dbReference type="EMBL" id="VTPC01001435">
    <property type="protein sequence ID" value="KAF2901969.1"/>
    <property type="molecule type" value="Genomic_DNA"/>
</dbReference>
<dbReference type="InterPro" id="IPR050549">
    <property type="entry name" value="MFS_Trehalose_Transporter"/>
</dbReference>
<evidence type="ECO:0000256" key="4">
    <source>
        <dbReference type="ARBA" id="ARBA00023136"/>
    </source>
</evidence>
<evidence type="ECO:0000313" key="7">
    <source>
        <dbReference type="Proteomes" id="UP000801492"/>
    </source>
</evidence>
<protein>
    <recommendedName>
        <fullName evidence="5">Major facilitator superfamily (MFS) profile domain-containing protein</fullName>
    </recommendedName>
</protein>
<dbReference type="InterPro" id="IPR020846">
    <property type="entry name" value="MFS_dom"/>
</dbReference>
<dbReference type="Gene3D" id="1.20.1250.20">
    <property type="entry name" value="MFS general substrate transporter like domains"/>
    <property type="match status" value="1"/>
</dbReference>
<dbReference type="InterPro" id="IPR011701">
    <property type="entry name" value="MFS"/>
</dbReference>
<sequence length="138" mass="14687">MPIGYSAVLLPQLKSINGSLQINEEMGSWIVSIHSAATPFGAFLSGTLIDFLGRKLTLQISCIPLICGWVFVGLAKNHAFLLVGRALAGMAVGLMAAPGQASSETIFESLIKPDITGYCVDNVFFPARKSCLVDKAWA</sequence>
<dbReference type="InterPro" id="IPR036259">
    <property type="entry name" value="MFS_trans_sf"/>
</dbReference>
<evidence type="ECO:0000256" key="3">
    <source>
        <dbReference type="ARBA" id="ARBA00022989"/>
    </source>
</evidence>
<evidence type="ECO:0000313" key="6">
    <source>
        <dbReference type="EMBL" id="KAF2901969.1"/>
    </source>
</evidence>
<dbReference type="OrthoDB" id="6781651at2759"/>
<comment type="subcellular location">
    <subcellularLocation>
        <location evidence="1">Membrane</location>
        <topology evidence="1">Multi-pass membrane protein</topology>
    </subcellularLocation>
</comment>